<sequence>MNLPNFRQIYRESRTIEEEKSIKNNSFYKFCGFVTLCVIFVHLRNKNFNI</sequence>
<protein>
    <submittedName>
        <fullName evidence="2">Uncharacterized protein</fullName>
    </submittedName>
</protein>
<evidence type="ECO:0000256" key="1">
    <source>
        <dbReference type="SAM" id="Phobius"/>
    </source>
</evidence>
<dbReference type="GO" id="GO:0007008">
    <property type="term" value="P:outer mitochondrial membrane organization"/>
    <property type="evidence" value="ECO:0007669"/>
    <property type="project" value="InterPro"/>
</dbReference>
<dbReference type="Pfam" id="PF17237">
    <property type="entry name" value="Emr1"/>
    <property type="match status" value="1"/>
</dbReference>
<gene>
    <name evidence="2" type="ORF">BCR32DRAFT_326648</name>
</gene>
<dbReference type="EMBL" id="MCFG01000085">
    <property type="protein sequence ID" value="ORX82878.1"/>
    <property type="molecule type" value="Genomic_DNA"/>
</dbReference>
<keyword evidence="1" id="KW-1133">Transmembrane helix</keyword>
<reference evidence="2 3" key="2">
    <citation type="submission" date="2016-08" db="EMBL/GenBank/DDBJ databases">
        <title>Pervasive Adenine N6-methylation of Active Genes in Fungi.</title>
        <authorList>
            <consortium name="DOE Joint Genome Institute"/>
            <person name="Mondo S.J."/>
            <person name="Dannebaum R.O."/>
            <person name="Kuo R.C."/>
            <person name="Labutti K."/>
            <person name="Haridas S."/>
            <person name="Kuo A."/>
            <person name="Salamov A."/>
            <person name="Ahrendt S.R."/>
            <person name="Lipzen A."/>
            <person name="Sullivan W."/>
            <person name="Andreopoulos W.B."/>
            <person name="Clum A."/>
            <person name="Lindquist E."/>
            <person name="Daum C."/>
            <person name="Ramamoorthy G.K."/>
            <person name="Gryganskyi A."/>
            <person name="Culley D."/>
            <person name="Magnuson J.K."/>
            <person name="James T.Y."/>
            <person name="O'Malley M.A."/>
            <person name="Stajich J.E."/>
            <person name="Spatafora J.W."/>
            <person name="Visel A."/>
            <person name="Grigoriev I.V."/>
        </authorList>
    </citation>
    <scope>NUCLEOTIDE SEQUENCE [LARGE SCALE GENOMIC DNA]</scope>
    <source>
        <strain evidence="2 3">S4</strain>
    </source>
</reference>
<proteinExistence type="predicted"/>
<keyword evidence="3" id="KW-1185">Reference proteome</keyword>
<comment type="caution">
    <text evidence="2">The sequence shown here is derived from an EMBL/GenBank/DDBJ whole genome shotgun (WGS) entry which is preliminary data.</text>
</comment>
<dbReference type="GO" id="GO:0005739">
    <property type="term" value="C:mitochondrion"/>
    <property type="evidence" value="ECO:0007669"/>
    <property type="project" value="GOC"/>
</dbReference>
<evidence type="ECO:0000313" key="2">
    <source>
        <dbReference type="EMBL" id="ORX82878.1"/>
    </source>
</evidence>
<accession>A0A1Y1XAW5</accession>
<feature type="transmembrane region" description="Helical" evidence="1">
    <location>
        <begin position="26"/>
        <end position="43"/>
    </location>
</feature>
<dbReference type="InterPro" id="IPR035195">
    <property type="entry name" value="Emr1"/>
</dbReference>
<dbReference type="OrthoDB" id="2122015at2759"/>
<dbReference type="Proteomes" id="UP000193944">
    <property type="component" value="Unassembled WGS sequence"/>
</dbReference>
<feature type="non-terminal residue" evidence="2">
    <location>
        <position position="50"/>
    </location>
</feature>
<keyword evidence="1" id="KW-0472">Membrane</keyword>
<name>A0A1Y1XAW5_9FUNG</name>
<keyword evidence="1" id="KW-0812">Transmembrane</keyword>
<organism evidence="2 3">
    <name type="scientific">Anaeromyces robustus</name>
    <dbReference type="NCBI Taxonomy" id="1754192"/>
    <lineage>
        <taxon>Eukaryota</taxon>
        <taxon>Fungi</taxon>
        <taxon>Fungi incertae sedis</taxon>
        <taxon>Chytridiomycota</taxon>
        <taxon>Chytridiomycota incertae sedis</taxon>
        <taxon>Neocallimastigomycetes</taxon>
        <taxon>Neocallimastigales</taxon>
        <taxon>Neocallimastigaceae</taxon>
        <taxon>Anaeromyces</taxon>
    </lineage>
</organism>
<reference evidence="2 3" key="1">
    <citation type="submission" date="2016-08" db="EMBL/GenBank/DDBJ databases">
        <title>A Parts List for Fungal Cellulosomes Revealed by Comparative Genomics.</title>
        <authorList>
            <consortium name="DOE Joint Genome Institute"/>
            <person name="Haitjema C.H."/>
            <person name="Gilmore S.P."/>
            <person name="Henske J.K."/>
            <person name="Solomon K.V."/>
            <person name="De Groot R."/>
            <person name="Kuo A."/>
            <person name="Mondo S.J."/>
            <person name="Salamov A.A."/>
            <person name="Labutti K."/>
            <person name="Zhao Z."/>
            <person name="Chiniquy J."/>
            <person name="Barry K."/>
            <person name="Brewer H.M."/>
            <person name="Purvine S.O."/>
            <person name="Wright A.T."/>
            <person name="Boxma B."/>
            <person name="Van Alen T."/>
            <person name="Hackstein J.H."/>
            <person name="Baker S.E."/>
            <person name="Grigoriev I.V."/>
            <person name="O'Malley M.A."/>
        </authorList>
    </citation>
    <scope>NUCLEOTIDE SEQUENCE [LARGE SCALE GENOMIC DNA]</scope>
    <source>
        <strain evidence="2 3">S4</strain>
    </source>
</reference>
<evidence type="ECO:0000313" key="3">
    <source>
        <dbReference type="Proteomes" id="UP000193944"/>
    </source>
</evidence>
<dbReference type="AlphaFoldDB" id="A0A1Y1XAW5"/>